<evidence type="ECO:0000313" key="2">
    <source>
        <dbReference type="Proteomes" id="UP000004198"/>
    </source>
</evidence>
<evidence type="ECO:0000313" key="1">
    <source>
        <dbReference type="EMBL" id="EET84210.1"/>
    </source>
</evidence>
<dbReference type="Proteomes" id="UP000004198">
    <property type="component" value="Unassembled WGS sequence"/>
</dbReference>
<dbReference type="AlphaFoldDB" id="C6Q2S0"/>
<protein>
    <submittedName>
        <fullName evidence="1">Uncharacterized protein</fullName>
    </submittedName>
</protein>
<name>C6Q2S0_9CLOT</name>
<dbReference type="EMBL" id="ACVI01000197">
    <property type="protein sequence ID" value="EET84210.1"/>
    <property type="molecule type" value="Genomic_DNA"/>
</dbReference>
<reference evidence="1 2" key="1">
    <citation type="submission" date="2009-06" db="EMBL/GenBank/DDBJ databases">
        <title>The draft genome of Clostridium carboxidivorans P7.</title>
        <authorList>
            <consortium name="US DOE Joint Genome Institute (JGI-PGF)"/>
            <person name="Lucas S."/>
            <person name="Copeland A."/>
            <person name="Lapidus A."/>
            <person name="Glavina del Rio T."/>
            <person name="Tice H."/>
            <person name="Bruce D."/>
            <person name="Goodwin L."/>
            <person name="Pitluck S."/>
            <person name="Larimer F."/>
            <person name="Land M.L."/>
            <person name="Hauser L."/>
            <person name="Hemme C.L."/>
        </authorList>
    </citation>
    <scope>NUCLEOTIDE SEQUENCE [LARGE SCALE GENOMIC DNA]</scope>
    <source>
        <strain evidence="1 2">P7</strain>
    </source>
</reference>
<accession>C6Q2S0</accession>
<comment type="caution">
    <text evidence="1">The sequence shown here is derived from an EMBL/GenBank/DDBJ whole genome shotgun (WGS) entry which is preliminary data.</text>
</comment>
<dbReference type="RefSeq" id="WP_007064221.1">
    <property type="nucleotide sequence ID" value="NZ_ACVI01000197.1"/>
</dbReference>
<proteinExistence type="predicted"/>
<gene>
    <name evidence="1" type="ORF">CcarbDRAFT_5338</name>
</gene>
<sequence>MDNKNLKIVVTGDICINSLQWITEPQNNKGLNWQTHLNVHSMLKSGESLLLAKLISLAVDADVHSPKIDDIEASLSKDFLRSIAELDLFPAYADGKSNDKVYRIKRFLGFTGPSSDTPKLLSIDDDDSNADIVVIDDENNGFNSNEEFWPSALKIPEKYSNSFI</sequence>
<organism evidence="1 2">
    <name type="scientific">Clostridium carboxidivorans P7</name>
    <dbReference type="NCBI Taxonomy" id="536227"/>
    <lineage>
        <taxon>Bacteria</taxon>
        <taxon>Bacillati</taxon>
        <taxon>Bacillota</taxon>
        <taxon>Clostridia</taxon>
        <taxon>Eubacteriales</taxon>
        <taxon>Clostridiaceae</taxon>
        <taxon>Clostridium</taxon>
    </lineage>
</organism>
<keyword evidence="2" id="KW-1185">Reference proteome</keyword>
<dbReference type="eggNOG" id="COG1484">
    <property type="taxonomic scope" value="Bacteria"/>
</dbReference>